<evidence type="ECO:0008006" key="3">
    <source>
        <dbReference type="Google" id="ProtNLM"/>
    </source>
</evidence>
<accession>S8DKH2</accession>
<reference evidence="1 2" key="1">
    <citation type="journal article" date="2012" name="Science">
        <title>The Paleozoic origin of enzymatic lignin decomposition reconstructed from 31 fungal genomes.</title>
        <authorList>
            <person name="Floudas D."/>
            <person name="Binder M."/>
            <person name="Riley R."/>
            <person name="Barry K."/>
            <person name="Blanchette R.A."/>
            <person name="Henrissat B."/>
            <person name="Martinez A.T."/>
            <person name="Otillar R."/>
            <person name="Spatafora J.W."/>
            <person name="Yadav J.S."/>
            <person name="Aerts A."/>
            <person name="Benoit I."/>
            <person name="Boyd A."/>
            <person name="Carlson A."/>
            <person name="Copeland A."/>
            <person name="Coutinho P.M."/>
            <person name="de Vries R.P."/>
            <person name="Ferreira P."/>
            <person name="Findley K."/>
            <person name="Foster B."/>
            <person name="Gaskell J."/>
            <person name="Glotzer D."/>
            <person name="Gorecki P."/>
            <person name="Heitman J."/>
            <person name="Hesse C."/>
            <person name="Hori C."/>
            <person name="Igarashi K."/>
            <person name="Jurgens J.A."/>
            <person name="Kallen N."/>
            <person name="Kersten P."/>
            <person name="Kohler A."/>
            <person name="Kuees U."/>
            <person name="Kumar T.K.A."/>
            <person name="Kuo A."/>
            <person name="LaButti K."/>
            <person name="Larrondo L.F."/>
            <person name="Lindquist E."/>
            <person name="Ling A."/>
            <person name="Lombard V."/>
            <person name="Lucas S."/>
            <person name="Lundell T."/>
            <person name="Martin R."/>
            <person name="McLaughlin D.J."/>
            <person name="Morgenstern I."/>
            <person name="Morin E."/>
            <person name="Murat C."/>
            <person name="Nagy L.G."/>
            <person name="Nolan M."/>
            <person name="Ohm R.A."/>
            <person name="Patyshakuliyeva A."/>
            <person name="Rokas A."/>
            <person name="Ruiz-Duenas F.J."/>
            <person name="Sabat G."/>
            <person name="Salamov A."/>
            <person name="Samejima M."/>
            <person name="Schmutz J."/>
            <person name="Slot J.C."/>
            <person name="St John F."/>
            <person name="Stenlid J."/>
            <person name="Sun H."/>
            <person name="Sun S."/>
            <person name="Syed K."/>
            <person name="Tsang A."/>
            <person name="Wiebenga A."/>
            <person name="Young D."/>
            <person name="Pisabarro A."/>
            <person name="Eastwood D.C."/>
            <person name="Martin F."/>
            <person name="Cullen D."/>
            <person name="Grigoriev I.V."/>
            <person name="Hibbett D.S."/>
        </authorList>
    </citation>
    <scope>NUCLEOTIDE SEQUENCE</scope>
    <source>
        <strain evidence="2">FP-58527</strain>
    </source>
</reference>
<dbReference type="AlphaFoldDB" id="S8DKH2"/>
<evidence type="ECO:0000313" key="1">
    <source>
        <dbReference type="EMBL" id="EPS93257.1"/>
    </source>
</evidence>
<dbReference type="EMBL" id="KE504288">
    <property type="protein sequence ID" value="EPS93257.1"/>
    <property type="molecule type" value="Genomic_DNA"/>
</dbReference>
<dbReference type="InParanoid" id="S8DKH2"/>
<gene>
    <name evidence="1" type="ORF">FOMPIDRAFT_1026596</name>
</gene>
<name>S8DKH2_FOMSC</name>
<dbReference type="OrthoDB" id="2785713at2759"/>
<organism evidence="1 2">
    <name type="scientific">Fomitopsis schrenkii</name>
    <name type="common">Brown rot fungus</name>
    <dbReference type="NCBI Taxonomy" id="2126942"/>
    <lineage>
        <taxon>Eukaryota</taxon>
        <taxon>Fungi</taxon>
        <taxon>Dikarya</taxon>
        <taxon>Basidiomycota</taxon>
        <taxon>Agaricomycotina</taxon>
        <taxon>Agaricomycetes</taxon>
        <taxon>Polyporales</taxon>
        <taxon>Fomitopsis</taxon>
    </lineage>
</organism>
<protein>
    <recommendedName>
        <fullName evidence="3">F-box domain-containing protein</fullName>
    </recommendedName>
</protein>
<dbReference type="Proteomes" id="UP000015241">
    <property type="component" value="Unassembled WGS sequence"/>
</dbReference>
<dbReference type="STRING" id="743788.S8DKH2"/>
<dbReference type="HOGENOM" id="CLU_037660_0_0_1"/>
<evidence type="ECO:0000313" key="2">
    <source>
        <dbReference type="Proteomes" id="UP000015241"/>
    </source>
</evidence>
<proteinExistence type="predicted"/>
<keyword evidence="2" id="KW-1185">Reference proteome</keyword>
<sequence>MLRHYNLLRLNHDVLSLIFSELRQSDLQEVAMTCRTAHVLALPYALAEVTITWQVTRSDQGKLKDRLAQFCAYMLSDVTQRLPLLRSFTVYADIFGRITRGDSDFHAVCHSTAQLLALVLRLGTNLRKLYLWGAESLFRAVPNMADAVIDLVALDTIGFLAMHQQTLRVLSCMKSRPHTVECSLFDDGVRRVSGVYAPVYVGDIRPLHNFTSSLTTLKLSVLPDIIERLDPNTVWPAVQFLVVETARLWSTGASWPPLDTVMWRRAFPNLRCLKIEGVMPSQSPSTLRSITADDGTGNWPYLDFVSTRTPIAVGRTVRRLRFRSEEPELPRQYAMAEEFLQSSQPVVLACDADVQLLTSLRTTAASSLRVLQLFTSYVYPIPRDSGQAGLREDRRNIQPLLDTIFSMLGSIRLRAVTLTTNSWHPPVDAQSVLQRHRGLVGVAERAEAGSVGQV</sequence>